<dbReference type="Proteomes" id="UP001169719">
    <property type="component" value="Unassembled WGS sequence"/>
</dbReference>
<dbReference type="EMBL" id="JAUEOZ010000001">
    <property type="protein sequence ID" value="MDN2481186.1"/>
    <property type="molecule type" value="Genomic_DNA"/>
</dbReference>
<keyword evidence="3" id="KW-1185">Reference proteome</keyword>
<protein>
    <submittedName>
        <fullName evidence="2">Uncharacterized protein</fullName>
    </submittedName>
</protein>
<evidence type="ECO:0000256" key="1">
    <source>
        <dbReference type="SAM" id="SignalP"/>
    </source>
</evidence>
<comment type="caution">
    <text evidence="2">The sequence shown here is derived from an EMBL/GenBank/DDBJ whole genome shotgun (WGS) entry which is preliminary data.</text>
</comment>
<dbReference type="RefSeq" id="WP_289961323.1">
    <property type="nucleotide sequence ID" value="NZ_JAUEOZ010000001.1"/>
</dbReference>
<organism evidence="2 3">
    <name type="scientific">Vibrio agarivorans</name>
    <dbReference type="NCBI Taxonomy" id="153622"/>
    <lineage>
        <taxon>Bacteria</taxon>
        <taxon>Pseudomonadati</taxon>
        <taxon>Pseudomonadota</taxon>
        <taxon>Gammaproteobacteria</taxon>
        <taxon>Vibrionales</taxon>
        <taxon>Vibrionaceae</taxon>
        <taxon>Vibrio</taxon>
    </lineage>
</organism>
<evidence type="ECO:0000313" key="2">
    <source>
        <dbReference type="EMBL" id="MDN2481186.1"/>
    </source>
</evidence>
<proteinExistence type="predicted"/>
<gene>
    <name evidence="2" type="ORF">QWJ08_07240</name>
</gene>
<feature type="signal peptide" evidence="1">
    <location>
        <begin position="1"/>
        <end position="22"/>
    </location>
</feature>
<evidence type="ECO:0000313" key="3">
    <source>
        <dbReference type="Proteomes" id="UP001169719"/>
    </source>
</evidence>
<sequence>MKFSLNQFICLSLFGVISWNVAANTKDGRLMEENPLSNLFDQQATEQLFDKAYDYKAKAYGDYAVLFNLCQKEPEHARCGEELEFHKAAYNRAKATHEAIIMAGSEPYQDLKLPAVAYQQLSDELIQLGYLTNAENIRVDQIVTALNQWLADHNLEPTHDIYLLHGYAVSLDALINSHS</sequence>
<feature type="chain" id="PRO_5045213379" evidence="1">
    <location>
        <begin position="23"/>
        <end position="179"/>
    </location>
</feature>
<accession>A0ABT7XZJ2</accession>
<reference evidence="2" key="1">
    <citation type="submission" date="2024-05" db="EMBL/GenBank/DDBJ databases">
        <title>Genome Sequences of Four Agar- Degrading Marine Bacteria.</title>
        <authorList>
            <person name="Phillips E.K."/>
            <person name="Shaffer J.C."/>
            <person name="Henson M.W."/>
            <person name="Temperton B."/>
            <person name="Thrash C.J."/>
            <person name="Martin M.O."/>
        </authorList>
    </citation>
    <scope>NUCLEOTIDE SEQUENCE</scope>
    <source>
        <strain evidence="2">EKP203</strain>
    </source>
</reference>
<name>A0ABT7XZJ2_9VIBR</name>
<keyword evidence="1" id="KW-0732">Signal</keyword>